<sequence>MYVKKDIGNENGGIKSDKKQKIQRNHDTTRGANSSRGTIDQSGLEVGGRKRPVRGTLIDTEKEQADEGDKTAGKNQPSLKCRAFWSGLTPLLPVDLLIGIKGEELNLLVIFMVAAAVSFRHSHLQLYSIVVYIHRKRQMRFVCVLGRRVLEIPLVVPLDVSQERAASRPYSTLLSEDS</sequence>
<dbReference type="AlphaFoldDB" id="A0AAV7HW41"/>
<reference evidence="2 3" key="1">
    <citation type="journal article" date="2021" name="J. Hered.">
        <title>A chromosome-level genome assembly of the parasitoid wasp, Cotesia glomerata (Hymenoptera: Braconidae).</title>
        <authorList>
            <person name="Pinto B.J."/>
            <person name="Weis J.J."/>
            <person name="Gamble T."/>
            <person name="Ode P.J."/>
            <person name="Paul R."/>
            <person name="Zaspel J.M."/>
        </authorList>
    </citation>
    <scope>NUCLEOTIDE SEQUENCE [LARGE SCALE GENOMIC DNA]</scope>
    <source>
        <strain evidence="2">CgM1</strain>
    </source>
</reference>
<dbReference type="Proteomes" id="UP000826195">
    <property type="component" value="Unassembled WGS sequence"/>
</dbReference>
<gene>
    <name evidence="2" type="ORF">KQX54_001325</name>
</gene>
<keyword evidence="3" id="KW-1185">Reference proteome</keyword>
<feature type="compositionally biased region" description="Polar residues" evidence="1">
    <location>
        <begin position="30"/>
        <end position="41"/>
    </location>
</feature>
<comment type="caution">
    <text evidence="2">The sequence shown here is derived from an EMBL/GenBank/DDBJ whole genome shotgun (WGS) entry which is preliminary data.</text>
</comment>
<accession>A0AAV7HW41</accession>
<feature type="compositionally biased region" description="Basic and acidic residues" evidence="1">
    <location>
        <begin position="15"/>
        <end position="29"/>
    </location>
</feature>
<organism evidence="2 3">
    <name type="scientific">Cotesia glomerata</name>
    <name type="common">Lepidopteran parasitic wasp</name>
    <name type="synonym">Apanteles glomeratus</name>
    <dbReference type="NCBI Taxonomy" id="32391"/>
    <lineage>
        <taxon>Eukaryota</taxon>
        <taxon>Metazoa</taxon>
        <taxon>Ecdysozoa</taxon>
        <taxon>Arthropoda</taxon>
        <taxon>Hexapoda</taxon>
        <taxon>Insecta</taxon>
        <taxon>Pterygota</taxon>
        <taxon>Neoptera</taxon>
        <taxon>Endopterygota</taxon>
        <taxon>Hymenoptera</taxon>
        <taxon>Apocrita</taxon>
        <taxon>Ichneumonoidea</taxon>
        <taxon>Braconidae</taxon>
        <taxon>Microgastrinae</taxon>
        <taxon>Cotesia</taxon>
    </lineage>
</organism>
<feature type="compositionally biased region" description="Basic and acidic residues" evidence="1">
    <location>
        <begin position="59"/>
        <end position="72"/>
    </location>
</feature>
<protein>
    <submittedName>
        <fullName evidence="2">Uncharacterized protein</fullName>
    </submittedName>
</protein>
<evidence type="ECO:0000313" key="3">
    <source>
        <dbReference type="Proteomes" id="UP000826195"/>
    </source>
</evidence>
<evidence type="ECO:0000313" key="2">
    <source>
        <dbReference type="EMBL" id="KAH0537825.1"/>
    </source>
</evidence>
<evidence type="ECO:0000256" key="1">
    <source>
        <dbReference type="SAM" id="MobiDB-lite"/>
    </source>
</evidence>
<dbReference type="EMBL" id="JAHXZJ010002614">
    <property type="protein sequence ID" value="KAH0537825.1"/>
    <property type="molecule type" value="Genomic_DNA"/>
</dbReference>
<name>A0AAV7HW41_COTGL</name>
<feature type="region of interest" description="Disordered" evidence="1">
    <location>
        <begin position="1"/>
        <end position="75"/>
    </location>
</feature>
<proteinExistence type="predicted"/>